<dbReference type="Pfam" id="PF02638">
    <property type="entry name" value="GHL10"/>
    <property type="match status" value="1"/>
</dbReference>
<dbReference type="InterPro" id="IPR003790">
    <property type="entry name" value="GHL10"/>
</dbReference>
<keyword evidence="5" id="KW-1185">Reference proteome</keyword>
<evidence type="ECO:0000313" key="4">
    <source>
        <dbReference type="EMBL" id="MBC6491217.1"/>
    </source>
</evidence>
<feature type="signal peptide" evidence="2">
    <location>
        <begin position="1"/>
        <end position="21"/>
    </location>
</feature>
<dbReference type="PANTHER" id="PTHR43405">
    <property type="entry name" value="GLYCOSYL HYDROLASE DIGH"/>
    <property type="match status" value="1"/>
</dbReference>
<dbReference type="InterPro" id="IPR017853">
    <property type="entry name" value="GH"/>
</dbReference>
<feature type="chain" id="PRO_5046068733" description="Glycosyl hydrolase-like 10 domain-containing protein" evidence="2">
    <location>
        <begin position="22"/>
        <end position="426"/>
    </location>
</feature>
<sequence>MKNLVLTTITLALGCLSQLQAQQPAAPIPAPMEAGSKTAGEAPAEFRAAWIATVNNIDWPNAGTVDPAMQRDEYIRLLDMHKRNGLNAVIVQVRPAADAFYPSQYEPWSEWLTGKQGQPPVPYYDPLQFMIAEAKKRGMEFHAWLNPYRAVFNINKSIPAKTHITREFPEWFLTYGDKKYFDPGNKNAQQFVVNIVRDLVKRYDVDGVHFDDYFYPYRIAGKDFPDDKTYKVFGEGLSRDEWRRSNVDSIIVQLARAIRQEKPWVKFGISPFGVWRNKDKDPMGSATTAGQTNYDDLYADILLWLREGWIDYVAPQLYWEFGHKAADFEVLLDWWSKNCYGKHCYIGLGIYRAGSNPAWKDKNQLPRMIRAVRNTPNMHGVIYFSSKSFVNNPNGWGDSLRQHYYRQPAAIPAMDWLPVNPFTSGM</sequence>
<proteinExistence type="predicted"/>
<organism evidence="4 5">
    <name type="scientific">Flavihumibacter stibioxidans</name>
    <dbReference type="NCBI Taxonomy" id="1834163"/>
    <lineage>
        <taxon>Bacteria</taxon>
        <taxon>Pseudomonadati</taxon>
        <taxon>Bacteroidota</taxon>
        <taxon>Chitinophagia</taxon>
        <taxon>Chitinophagales</taxon>
        <taxon>Chitinophagaceae</taxon>
        <taxon>Flavihumibacter</taxon>
    </lineage>
</organism>
<dbReference type="SUPFAM" id="SSF51445">
    <property type="entry name" value="(Trans)glycosidases"/>
    <property type="match status" value="1"/>
</dbReference>
<name>A0ABR7M883_9BACT</name>
<dbReference type="PANTHER" id="PTHR43405:SF1">
    <property type="entry name" value="GLYCOSYL HYDROLASE DIGH"/>
    <property type="match status" value="1"/>
</dbReference>
<dbReference type="Gene3D" id="3.20.20.80">
    <property type="entry name" value="Glycosidases"/>
    <property type="match status" value="1"/>
</dbReference>
<evidence type="ECO:0000259" key="3">
    <source>
        <dbReference type="Pfam" id="PF02638"/>
    </source>
</evidence>
<dbReference type="Proteomes" id="UP000765802">
    <property type="component" value="Unassembled WGS sequence"/>
</dbReference>
<keyword evidence="1 2" id="KW-0732">Signal</keyword>
<dbReference type="EMBL" id="MBUA01000012">
    <property type="protein sequence ID" value="MBC6491217.1"/>
    <property type="molecule type" value="Genomic_DNA"/>
</dbReference>
<evidence type="ECO:0000313" key="5">
    <source>
        <dbReference type="Proteomes" id="UP000765802"/>
    </source>
</evidence>
<evidence type="ECO:0000256" key="1">
    <source>
        <dbReference type="ARBA" id="ARBA00022729"/>
    </source>
</evidence>
<dbReference type="PROSITE" id="PS51257">
    <property type="entry name" value="PROKAR_LIPOPROTEIN"/>
    <property type="match status" value="1"/>
</dbReference>
<accession>A0ABR7M883</accession>
<comment type="caution">
    <text evidence="4">The sequence shown here is derived from an EMBL/GenBank/DDBJ whole genome shotgun (WGS) entry which is preliminary data.</text>
</comment>
<evidence type="ECO:0000256" key="2">
    <source>
        <dbReference type="SAM" id="SignalP"/>
    </source>
</evidence>
<gene>
    <name evidence="4" type="ORF">BC349_09250</name>
</gene>
<protein>
    <recommendedName>
        <fullName evidence="3">Glycosyl hydrolase-like 10 domain-containing protein</fullName>
    </recommendedName>
</protein>
<feature type="domain" description="Glycosyl hydrolase-like 10" evidence="3">
    <location>
        <begin position="45"/>
        <end position="354"/>
    </location>
</feature>
<dbReference type="InterPro" id="IPR052177">
    <property type="entry name" value="Divisome_Glycosyl_Hydrolase"/>
</dbReference>
<dbReference type="RefSeq" id="WP_246456881.1">
    <property type="nucleotide sequence ID" value="NZ_JBHULF010000014.1"/>
</dbReference>
<reference evidence="4 5" key="1">
    <citation type="submission" date="2016-07" db="EMBL/GenBank/DDBJ databases">
        <title>Genome analysis of Flavihumibacter stibioxidans YS-17.</title>
        <authorList>
            <person name="Shi K."/>
            <person name="Han Y."/>
            <person name="Wang G."/>
        </authorList>
    </citation>
    <scope>NUCLEOTIDE SEQUENCE [LARGE SCALE GENOMIC DNA]</scope>
    <source>
        <strain evidence="4 5">YS-17</strain>
    </source>
</reference>